<name>A0ACA9LEJ5_9GLOM</name>
<feature type="non-terminal residue" evidence="1">
    <location>
        <position position="101"/>
    </location>
</feature>
<reference evidence="1" key="1">
    <citation type="submission" date="2021-06" db="EMBL/GenBank/DDBJ databases">
        <authorList>
            <person name="Kallberg Y."/>
            <person name="Tangrot J."/>
            <person name="Rosling A."/>
        </authorList>
    </citation>
    <scope>NUCLEOTIDE SEQUENCE</scope>
    <source>
        <strain evidence="1">MA461A</strain>
    </source>
</reference>
<keyword evidence="2" id="KW-1185">Reference proteome</keyword>
<organism evidence="1 2">
    <name type="scientific">Racocetra persica</name>
    <dbReference type="NCBI Taxonomy" id="160502"/>
    <lineage>
        <taxon>Eukaryota</taxon>
        <taxon>Fungi</taxon>
        <taxon>Fungi incertae sedis</taxon>
        <taxon>Mucoromycota</taxon>
        <taxon>Glomeromycotina</taxon>
        <taxon>Glomeromycetes</taxon>
        <taxon>Diversisporales</taxon>
        <taxon>Gigasporaceae</taxon>
        <taxon>Racocetra</taxon>
    </lineage>
</organism>
<protein>
    <submittedName>
        <fullName evidence="1">9592_t:CDS:1</fullName>
    </submittedName>
</protein>
<evidence type="ECO:0000313" key="2">
    <source>
        <dbReference type="Proteomes" id="UP000789920"/>
    </source>
</evidence>
<proteinExistence type="predicted"/>
<comment type="caution">
    <text evidence="1">The sequence shown here is derived from an EMBL/GenBank/DDBJ whole genome shotgun (WGS) entry which is preliminary data.</text>
</comment>
<accession>A0ACA9LEJ5</accession>
<sequence>MELQSGSSSTEQPVCSGCGQPCSIQDFLKKNSKIGIYEKWNENINHTIVEESNEVWKEVNNPAENAMSGMIKMLEKCKKLKNKRTLPRTWKDYDEQIMFYR</sequence>
<dbReference type="Proteomes" id="UP000789920">
    <property type="component" value="Unassembled WGS sequence"/>
</dbReference>
<gene>
    <name evidence="1" type="ORF">RPERSI_LOCUS2931</name>
</gene>
<dbReference type="EMBL" id="CAJVQC010003399">
    <property type="protein sequence ID" value="CAG8526210.1"/>
    <property type="molecule type" value="Genomic_DNA"/>
</dbReference>
<evidence type="ECO:0000313" key="1">
    <source>
        <dbReference type="EMBL" id="CAG8526210.1"/>
    </source>
</evidence>